<comment type="caution">
    <text evidence="11">The sequence shown here is derived from an EMBL/GenBank/DDBJ whole genome shotgun (WGS) entry which is preliminary data.</text>
</comment>
<proteinExistence type="inferred from homology"/>
<keyword evidence="7" id="KW-0456">Lyase</keyword>
<dbReference type="Pfam" id="PF06831">
    <property type="entry name" value="H2TH"/>
    <property type="match status" value="1"/>
</dbReference>
<dbReference type="EMBL" id="JBHLWO010000002">
    <property type="protein sequence ID" value="MFC0319056.1"/>
    <property type="molecule type" value="Genomic_DNA"/>
</dbReference>
<evidence type="ECO:0000256" key="2">
    <source>
        <dbReference type="ARBA" id="ARBA00009409"/>
    </source>
</evidence>
<keyword evidence="4" id="KW-0378">Hydrolase</keyword>
<dbReference type="InterPro" id="IPR012319">
    <property type="entry name" value="FPG_cat"/>
</dbReference>
<organism evidence="11 12">
    <name type="scientific">Olivibacter oleidegradans</name>
    <dbReference type="NCBI Taxonomy" id="760123"/>
    <lineage>
        <taxon>Bacteria</taxon>
        <taxon>Pseudomonadati</taxon>
        <taxon>Bacteroidota</taxon>
        <taxon>Sphingobacteriia</taxon>
        <taxon>Sphingobacteriales</taxon>
        <taxon>Sphingobacteriaceae</taxon>
        <taxon>Olivibacter</taxon>
    </lineage>
</organism>
<evidence type="ECO:0000313" key="11">
    <source>
        <dbReference type="EMBL" id="MFC0319056.1"/>
    </source>
</evidence>
<protein>
    <submittedName>
        <fullName evidence="11">Fpg/Nei family DNA glycosylase</fullName>
    </submittedName>
</protein>
<keyword evidence="5" id="KW-0238">DNA-binding</keyword>
<evidence type="ECO:0000256" key="5">
    <source>
        <dbReference type="ARBA" id="ARBA00023125"/>
    </source>
</evidence>
<evidence type="ECO:0000256" key="1">
    <source>
        <dbReference type="ARBA" id="ARBA00001668"/>
    </source>
</evidence>
<dbReference type="Gene3D" id="3.20.190.10">
    <property type="entry name" value="MutM-like, N-terminal"/>
    <property type="match status" value="1"/>
</dbReference>
<dbReference type="Pfam" id="PF01149">
    <property type="entry name" value="Fapy_DNA_glyco"/>
    <property type="match status" value="1"/>
</dbReference>
<evidence type="ECO:0000256" key="3">
    <source>
        <dbReference type="ARBA" id="ARBA00022763"/>
    </source>
</evidence>
<keyword evidence="9" id="KW-0326">Glycosidase</keyword>
<dbReference type="InterPro" id="IPR010979">
    <property type="entry name" value="Ribosomal_uS13-like_H2TH"/>
</dbReference>
<dbReference type="Gene3D" id="1.10.8.50">
    <property type="match status" value="1"/>
</dbReference>
<keyword evidence="3" id="KW-0227">DNA damage</keyword>
<evidence type="ECO:0000259" key="10">
    <source>
        <dbReference type="PROSITE" id="PS51068"/>
    </source>
</evidence>
<dbReference type="SMART" id="SM00898">
    <property type="entry name" value="Fapy_DNA_glyco"/>
    <property type="match status" value="1"/>
</dbReference>
<dbReference type="PANTHER" id="PTHR22993:SF9">
    <property type="entry name" value="FORMAMIDOPYRIMIDINE-DNA GLYCOSYLASE"/>
    <property type="match status" value="1"/>
</dbReference>
<evidence type="ECO:0000256" key="9">
    <source>
        <dbReference type="ARBA" id="ARBA00023295"/>
    </source>
</evidence>
<dbReference type="PANTHER" id="PTHR22993">
    <property type="entry name" value="FORMAMIDOPYRIMIDINE-DNA GLYCOSYLASE"/>
    <property type="match status" value="1"/>
</dbReference>
<comment type="similarity">
    <text evidence="2">Belongs to the FPG family.</text>
</comment>
<evidence type="ECO:0000313" key="12">
    <source>
        <dbReference type="Proteomes" id="UP001589774"/>
    </source>
</evidence>
<dbReference type="InterPro" id="IPR015886">
    <property type="entry name" value="H2TH_FPG"/>
</dbReference>
<dbReference type="SUPFAM" id="SSF46946">
    <property type="entry name" value="S13-like H2TH domain"/>
    <property type="match status" value="1"/>
</dbReference>
<gene>
    <name evidence="11" type="ORF">ACFFI0_12100</name>
</gene>
<dbReference type="SMART" id="SM01232">
    <property type="entry name" value="H2TH"/>
    <property type="match status" value="1"/>
</dbReference>
<evidence type="ECO:0000256" key="4">
    <source>
        <dbReference type="ARBA" id="ARBA00022801"/>
    </source>
</evidence>
<keyword evidence="6" id="KW-0234">DNA repair</keyword>
<sequence>MPELPDLEVFSRNLTRILKGKKLERIHVHEHKKVSVPEKELKEALEKRELKKVYRLGKQLYFDFGKNTLLSLHLMLHGKLVYTNEENPKYALLSLKFEKAQTLFITDFQKMAHIQLNPKRTASVDALSDDLHAERLYMILQNSKATIKTLLMDQHIIGGIGNAYADEILWEAKIAPQSIANKIPKEKVSELVESIKEVLLQAEKMILKEHPDIISGEIRDFMKVHRVKAKEDPQGNPIRTEKIGGRTTYFTDRQHVYA</sequence>
<dbReference type="PROSITE" id="PS51068">
    <property type="entry name" value="FPG_CAT"/>
    <property type="match status" value="1"/>
</dbReference>
<keyword evidence="8" id="KW-0511">Multifunctional enzyme</keyword>
<name>A0ABV6HJK3_9SPHI</name>
<dbReference type="SUPFAM" id="SSF81624">
    <property type="entry name" value="N-terminal domain of MutM-like DNA repair proteins"/>
    <property type="match status" value="1"/>
</dbReference>
<keyword evidence="12" id="KW-1185">Reference proteome</keyword>
<evidence type="ECO:0000256" key="6">
    <source>
        <dbReference type="ARBA" id="ARBA00023204"/>
    </source>
</evidence>
<evidence type="ECO:0000256" key="8">
    <source>
        <dbReference type="ARBA" id="ARBA00023268"/>
    </source>
</evidence>
<dbReference type="RefSeq" id="WP_130857865.1">
    <property type="nucleotide sequence ID" value="NZ_JBHLWO010000002.1"/>
</dbReference>
<comment type="catalytic activity">
    <reaction evidence="1">
        <text>Hydrolysis of DNA containing ring-opened 7-methylguanine residues, releasing 2,6-diamino-4-hydroxy-5-(N-methyl)formamidopyrimidine.</text>
        <dbReference type="EC" id="3.2.2.23"/>
    </reaction>
</comment>
<dbReference type="Proteomes" id="UP001589774">
    <property type="component" value="Unassembled WGS sequence"/>
</dbReference>
<accession>A0ABV6HJK3</accession>
<evidence type="ECO:0000256" key="7">
    <source>
        <dbReference type="ARBA" id="ARBA00023239"/>
    </source>
</evidence>
<reference evidence="11 12" key="1">
    <citation type="submission" date="2024-09" db="EMBL/GenBank/DDBJ databases">
        <authorList>
            <person name="Sun Q."/>
            <person name="Mori K."/>
        </authorList>
    </citation>
    <scope>NUCLEOTIDE SEQUENCE [LARGE SCALE GENOMIC DNA]</scope>
    <source>
        <strain evidence="11 12">CCM 7765</strain>
    </source>
</reference>
<feature type="domain" description="Formamidopyrimidine-DNA glycosylase catalytic" evidence="10">
    <location>
        <begin position="2"/>
        <end position="112"/>
    </location>
</feature>
<dbReference type="InterPro" id="IPR035937">
    <property type="entry name" value="FPG_N"/>
</dbReference>